<dbReference type="OrthoDB" id="3340520at2759"/>
<feature type="region of interest" description="Disordered" evidence="1">
    <location>
        <begin position="431"/>
        <end position="454"/>
    </location>
</feature>
<name>A0A166W1M7_9AGAM</name>
<feature type="region of interest" description="Disordered" evidence="1">
    <location>
        <begin position="92"/>
        <end position="140"/>
    </location>
</feature>
<accession>A0A166W1M7</accession>
<dbReference type="InterPro" id="IPR010775">
    <property type="entry name" value="DUF1365"/>
</dbReference>
<sequence>MLTMPSYLGWEGINPLTVYYCYTADGKFWIAVLEVHNTFGEAHIYILEAGYNEDSSRPPGYTHQWTLPREFHVSPFNDRAGSYRISLAVPPAPPALSSASSVRTSDPPRPKVRIHLHTPPDPSTSLPETEKEENSGLPQTQIGPLKLTALLIPTHSTALTAGSLLSALSKYPVALLLSLPRILWQARVLHWNKGLDVYLRPEPRALAGGSEGKGGGGVRWQAPGALERYARARVCVLLSRRARETGVCVAMRPNDRALYADVFSPALDLETKSTSGGDSSGTGNATATPALLVTYLAPRAWVIIFASPSAAHARLLGASEGVFTTSDDALFDALFSSPSSSPSGATSLSQHIRAFPLPSPVGSPSYLPPILSTHPLDSASSVRYAADLSVLSLLLLLYYTERWVFNAVGARIVSGGEPWGMWERVEQRLRQGGEEGKGVEEGNWVGSVRRDSRA</sequence>
<feature type="compositionally biased region" description="Basic and acidic residues" evidence="1">
    <location>
        <begin position="431"/>
        <end position="440"/>
    </location>
</feature>
<evidence type="ECO:0000256" key="1">
    <source>
        <dbReference type="SAM" id="MobiDB-lite"/>
    </source>
</evidence>
<evidence type="ECO:0008006" key="4">
    <source>
        <dbReference type="Google" id="ProtNLM"/>
    </source>
</evidence>
<protein>
    <recommendedName>
        <fullName evidence="4">DUF1365-domain-containing protein</fullName>
    </recommendedName>
</protein>
<dbReference type="STRING" id="436010.A0A166W1M7"/>
<dbReference type="PANTHER" id="PTHR33973">
    <property type="entry name" value="OS07G0153300 PROTEIN"/>
    <property type="match status" value="1"/>
</dbReference>
<dbReference type="EMBL" id="KV417483">
    <property type="protein sequence ID" value="KZP33289.1"/>
    <property type="molecule type" value="Genomic_DNA"/>
</dbReference>
<reference evidence="2 3" key="1">
    <citation type="journal article" date="2016" name="Mol. Biol. Evol.">
        <title>Comparative Genomics of Early-Diverging Mushroom-Forming Fungi Provides Insights into the Origins of Lignocellulose Decay Capabilities.</title>
        <authorList>
            <person name="Nagy L.G."/>
            <person name="Riley R."/>
            <person name="Tritt A."/>
            <person name="Adam C."/>
            <person name="Daum C."/>
            <person name="Floudas D."/>
            <person name="Sun H."/>
            <person name="Yadav J.S."/>
            <person name="Pangilinan J."/>
            <person name="Larsson K.H."/>
            <person name="Matsuura K."/>
            <person name="Barry K."/>
            <person name="Labutti K."/>
            <person name="Kuo R."/>
            <person name="Ohm R.A."/>
            <person name="Bhattacharya S.S."/>
            <person name="Shirouzu T."/>
            <person name="Yoshinaga Y."/>
            <person name="Martin F.M."/>
            <person name="Grigoriev I.V."/>
            <person name="Hibbett D.S."/>
        </authorList>
    </citation>
    <scope>NUCLEOTIDE SEQUENCE [LARGE SCALE GENOMIC DNA]</scope>
    <source>
        <strain evidence="2 3">CBS 109695</strain>
    </source>
</reference>
<keyword evidence="3" id="KW-1185">Reference proteome</keyword>
<evidence type="ECO:0000313" key="2">
    <source>
        <dbReference type="EMBL" id="KZP33289.1"/>
    </source>
</evidence>
<dbReference type="PANTHER" id="PTHR33973:SF4">
    <property type="entry name" value="OS07G0153300 PROTEIN"/>
    <property type="match status" value="1"/>
</dbReference>
<gene>
    <name evidence="2" type="ORF">FIBSPDRAFT_1036395</name>
</gene>
<dbReference type="AlphaFoldDB" id="A0A166W1M7"/>
<dbReference type="Proteomes" id="UP000076532">
    <property type="component" value="Unassembled WGS sequence"/>
</dbReference>
<proteinExistence type="predicted"/>
<organism evidence="2 3">
    <name type="scientific">Athelia psychrophila</name>
    <dbReference type="NCBI Taxonomy" id="1759441"/>
    <lineage>
        <taxon>Eukaryota</taxon>
        <taxon>Fungi</taxon>
        <taxon>Dikarya</taxon>
        <taxon>Basidiomycota</taxon>
        <taxon>Agaricomycotina</taxon>
        <taxon>Agaricomycetes</taxon>
        <taxon>Agaricomycetidae</taxon>
        <taxon>Atheliales</taxon>
        <taxon>Atheliaceae</taxon>
        <taxon>Athelia</taxon>
    </lineage>
</organism>
<evidence type="ECO:0000313" key="3">
    <source>
        <dbReference type="Proteomes" id="UP000076532"/>
    </source>
</evidence>
<dbReference type="Pfam" id="PF07103">
    <property type="entry name" value="DUF1365"/>
    <property type="match status" value="1"/>
</dbReference>